<evidence type="ECO:0000313" key="3">
    <source>
        <dbReference type="Proteomes" id="UP000258309"/>
    </source>
</evidence>
<feature type="non-terminal residue" evidence="2">
    <location>
        <position position="626"/>
    </location>
</feature>
<feature type="domain" description="Heterokaryon incompatibility" evidence="1">
    <location>
        <begin position="64"/>
        <end position="240"/>
    </location>
</feature>
<gene>
    <name evidence="2" type="ORF">B7463_g5465</name>
</gene>
<dbReference type="Proteomes" id="UP000258309">
    <property type="component" value="Unassembled WGS sequence"/>
</dbReference>
<dbReference type="EMBL" id="NCSJ02000089">
    <property type="protein sequence ID" value="RFU30889.1"/>
    <property type="molecule type" value="Genomic_DNA"/>
</dbReference>
<proteinExistence type="predicted"/>
<dbReference type="STRING" id="5539.A0A3E2HBU6"/>
<dbReference type="OMA" id="WTENEMS"/>
<dbReference type="Pfam" id="PF26639">
    <property type="entry name" value="Het-6_barrel"/>
    <property type="match status" value="1"/>
</dbReference>
<protein>
    <recommendedName>
        <fullName evidence="1">Heterokaryon incompatibility domain-containing protein</fullName>
    </recommendedName>
</protein>
<dbReference type="InterPro" id="IPR052895">
    <property type="entry name" value="HetReg/Transcr_Mod"/>
</dbReference>
<organism evidence="2 3">
    <name type="scientific">Scytalidium lignicola</name>
    <name type="common">Hyphomycete</name>
    <dbReference type="NCBI Taxonomy" id="5539"/>
    <lineage>
        <taxon>Eukaryota</taxon>
        <taxon>Fungi</taxon>
        <taxon>Dikarya</taxon>
        <taxon>Ascomycota</taxon>
        <taxon>Pezizomycotina</taxon>
        <taxon>Leotiomycetes</taxon>
        <taxon>Leotiomycetes incertae sedis</taxon>
        <taxon>Scytalidium</taxon>
    </lineage>
</organism>
<dbReference type="OrthoDB" id="5386682at2759"/>
<comment type="caution">
    <text evidence="2">The sequence shown here is derived from an EMBL/GenBank/DDBJ whole genome shotgun (WGS) entry which is preliminary data.</text>
</comment>
<keyword evidence="3" id="KW-1185">Reference proteome</keyword>
<reference evidence="2 3" key="1">
    <citation type="submission" date="2018-05" db="EMBL/GenBank/DDBJ databases">
        <title>Draft genome sequence of Scytalidium lignicola DSM 105466, a ubiquitous saprotrophic fungus.</title>
        <authorList>
            <person name="Buettner E."/>
            <person name="Gebauer A.M."/>
            <person name="Hofrichter M."/>
            <person name="Liers C."/>
            <person name="Kellner H."/>
        </authorList>
    </citation>
    <scope>NUCLEOTIDE SEQUENCE [LARGE SCALE GENOMIC DNA]</scope>
    <source>
        <strain evidence="2 3">DSM 105466</strain>
    </source>
</reference>
<dbReference type="PANTHER" id="PTHR24148:SF73">
    <property type="entry name" value="HET DOMAIN PROTEIN (AFU_ORTHOLOGUE AFUA_8G01020)"/>
    <property type="match status" value="1"/>
</dbReference>
<dbReference type="Pfam" id="PF06985">
    <property type="entry name" value="HET"/>
    <property type="match status" value="1"/>
</dbReference>
<feature type="non-terminal residue" evidence="2">
    <location>
        <position position="1"/>
    </location>
</feature>
<name>A0A3E2HBU6_SCYLI</name>
<sequence>MSTNRSSQEDFNPGSYILDPLQASPYKPLDKSKSEIRLLEILNVSEKATICQLHIVSLPSAPVFTALSYVWGDPRVTENIFLGGNLIAVTINLAAALKSVKKHWQKVFPERDPSLFRLWVDAICVNQENNDEKSSQVQQMSSIYSSAELVIAWLGVESEKLSLAFDTCEILTREFEKAVPFPDQPPNSADIQWLSAYPSLCEVDDPDLEVTFDFQKNRRWAAFDHLLCLSYWERIWIAQECILAERLLLACPLRFMDYNTASKAAEAMFRFQESPLYVRPNFISSEVWSVFSEESFKLHLILGVDSVRLFFRYLRSSSPQQYSNSQELPLLVKADADMLQILAKMVEHKHATNPKDYIYGMLSLSGLEIVPDYSNLTPPYVAFVDYVKALLKTLHKEMKNSTDANKIYPLFFLYQAGIGFLNYPQGCPTWAPNYSAISESHIHDISSGTSINSSTTYYPEGLQIIKMRIKRFRLQPTVKERWLLLANKLGQASSEEETVAWIVDNFWTENEMSNNHFNRTTLLEYARQNFESVDERDIEEQVRLTVGLANTLRVFETESGHIGIGPLGSKPGDAVCLLCGSGVPVVLRIIDNHYVHVGTCFVSNFMDGQATWKEMGQTILQKFEIC</sequence>
<evidence type="ECO:0000313" key="2">
    <source>
        <dbReference type="EMBL" id="RFU30889.1"/>
    </source>
</evidence>
<evidence type="ECO:0000259" key="1">
    <source>
        <dbReference type="Pfam" id="PF06985"/>
    </source>
</evidence>
<dbReference type="PANTHER" id="PTHR24148">
    <property type="entry name" value="ANKYRIN REPEAT DOMAIN-CONTAINING PROTEIN 39 HOMOLOG-RELATED"/>
    <property type="match status" value="1"/>
</dbReference>
<dbReference type="AlphaFoldDB" id="A0A3E2HBU6"/>
<accession>A0A3E2HBU6</accession>
<dbReference type="InterPro" id="IPR010730">
    <property type="entry name" value="HET"/>
</dbReference>